<dbReference type="Proteomes" id="UP001064048">
    <property type="component" value="Chromosome 20"/>
</dbReference>
<protein>
    <submittedName>
        <fullName evidence="1">Uncharacterized protein</fullName>
    </submittedName>
</protein>
<dbReference type="EMBL" id="CM046120">
    <property type="protein sequence ID" value="KAI8437289.1"/>
    <property type="molecule type" value="Genomic_DNA"/>
</dbReference>
<name>A0ACC0KLP6_CHOFU</name>
<accession>A0ACC0KLP6</accession>
<evidence type="ECO:0000313" key="2">
    <source>
        <dbReference type="Proteomes" id="UP001064048"/>
    </source>
</evidence>
<gene>
    <name evidence="1" type="ORF">MSG28_011661</name>
</gene>
<sequence length="168" mass="18848">MSQKTAYCRLSSRIAEEKQLLAEEKWIIDALNKIRSQRNGLQIERLELESLKTQLMMSNRSLLSPSTTPAPSEPSTLDTALKMMTSNPSASRAPNTELEEALFSQIVDTGCNEEALNLTVTNPVLSLNFENFNVEEEDDDASDESQDENTSDNMLIDMNMFMNGNIHL</sequence>
<keyword evidence="2" id="KW-1185">Reference proteome</keyword>
<organism evidence="1 2">
    <name type="scientific">Choristoneura fumiferana</name>
    <name type="common">Spruce budworm moth</name>
    <name type="synonym">Archips fumiferana</name>
    <dbReference type="NCBI Taxonomy" id="7141"/>
    <lineage>
        <taxon>Eukaryota</taxon>
        <taxon>Metazoa</taxon>
        <taxon>Ecdysozoa</taxon>
        <taxon>Arthropoda</taxon>
        <taxon>Hexapoda</taxon>
        <taxon>Insecta</taxon>
        <taxon>Pterygota</taxon>
        <taxon>Neoptera</taxon>
        <taxon>Endopterygota</taxon>
        <taxon>Lepidoptera</taxon>
        <taxon>Glossata</taxon>
        <taxon>Ditrysia</taxon>
        <taxon>Tortricoidea</taxon>
        <taxon>Tortricidae</taxon>
        <taxon>Tortricinae</taxon>
        <taxon>Choristoneura</taxon>
    </lineage>
</organism>
<evidence type="ECO:0000313" key="1">
    <source>
        <dbReference type="EMBL" id="KAI8437289.1"/>
    </source>
</evidence>
<proteinExistence type="predicted"/>
<reference evidence="1 2" key="1">
    <citation type="journal article" date="2022" name="Genome Biol. Evol.">
        <title>The Spruce Budworm Genome: Reconstructing the Evolutionary History of Antifreeze Proteins.</title>
        <authorList>
            <person name="Beliveau C."/>
            <person name="Gagne P."/>
            <person name="Picq S."/>
            <person name="Vernygora O."/>
            <person name="Keeling C.I."/>
            <person name="Pinkney K."/>
            <person name="Doucet D."/>
            <person name="Wen F."/>
            <person name="Johnston J.S."/>
            <person name="Maaroufi H."/>
            <person name="Boyle B."/>
            <person name="Laroche J."/>
            <person name="Dewar K."/>
            <person name="Juretic N."/>
            <person name="Blackburn G."/>
            <person name="Nisole A."/>
            <person name="Brunet B."/>
            <person name="Brandao M."/>
            <person name="Lumley L."/>
            <person name="Duan J."/>
            <person name="Quan G."/>
            <person name="Lucarotti C.J."/>
            <person name="Roe A.D."/>
            <person name="Sperling F.A.H."/>
            <person name="Levesque R.C."/>
            <person name="Cusson M."/>
        </authorList>
    </citation>
    <scope>NUCLEOTIDE SEQUENCE [LARGE SCALE GENOMIC DNA]</scope>
    <source>
        <strain evidence="1">Glfc:IPQL:Cfum</strain>
    </source>
</reference>
<comment type="caution">
    <text evidence="1">The sequence shown here is derived from an EMBL/GenBank/DDBJ whole genome shotgun (WGS) entry which is preliminary data.</text>
</comment>